<feature type="compositionally biased region" description="Basic and acidic residues" evidence="1">
    <location>
        <begin position="203"/>
        <end position="225"/>
    </location>
</feature>
<feature type="region of interest" description="Disordered" evidence="1">
    <location>
        <begin position="203"/>
        <end position="475"/>
    </location>
</feature>
<feature type="compositionally biased region" description="Basic and acidic residues" evidence="1">
    <location>
        <begin position="370"/>
        <end position="382"/>
    </location>
</feature>
<dbReference type="EMBL" id="JAMZMK010011876">
    <property type="protein sequence ID" value="KAI7725702.1"/>
    <property type="molecule type" value="Genomic_DNA"/>
</dbReference>
<dbReference type="GO" id="GO:0031213">
    <property type="term" value="C:RSF complex"/>
    <property type="evidence" value="ECO:0007669"/>
    <property type="project" value="InterPro"/>
</dbReference>
<evidence type="ECO:0000256" key="1">
    <source>
        <dbReference type="SAM" id="MobiDB-lite"/>
    </source>
</evidence>
<evidence type="ECO:0000313" key="3">
    <source>
        <dbReference type="Proteomes" id="UP001206925"/>
    </source>
</evidence>
<dbReference type="InterPro" id="IPR028938">
    <property type="entry name" value="Rsf1-like"/>
</dbReference>
<feature type="compositionally biased region" description="Acidic residues" evidence="1">
    <location>
        <begin position="463"/>
        <end position="475"/>
    </location>
</feature>
<feature type="compositionally biased region" description="Basic and acidic residues" evidence="1">
    <location>
        <begin position="396"/>
        <end position="431"/>
    </location>
</feature>
<feature type="compositionally biased region" description="Basic and acidic residues" evidence="1">
    <location>
        <begin position="258"/>
        <end position="269"/>
    </location>
</feature>
<keyword evidence="3" id="KW-1185">Reference proteome</keyword>
<feature type="compositionally biased region" description="Acidic residues" evidence="1">
    <location>
        <begin position="283"/>
        <end position="353"/>
    </location>
</feature>
<dbReference type="GO" id="GO:0006355">
    <property type="term" value="P:regulation of DNA-templated transcription"/>
    <property type="evidence" value="ECO:0007669"/>
    <property type="project" value="InterPro"/>
</dbReference>
<feature type="compositionally biased region" description="Acidic residues" evidence="1">
    <location>
        <begin position="248"/>
        <end position="257"/>
    </location>
</feature>
<evidence type="ECO:0000313" key="2">
    <source>
        <dbReference type="EMBL" id="KAI7725702.1"/>
    </source>
</evidence>
<dbReference type="PANTHER" id="PTHR14296">
    <property type="entry name" value="REMODELING AND SPACING FACTOR 1"/>
    <property type="match status" value="1"/>
</dbReference>
<comment type="caution">
    <text evidence="2">The sequence shown here is derived from an EMBL/GenBank/DDBJ whole genome shotgun (WGS) entry which is preliminary data.</text>
</comment>
<name>A0AAD5BLP7_AMBAR</name>
<protein>
    <submittedName>
        <fullName evidence="2">Uncharacterized protein</fullName>
    </submittedName>
</protein>
<organism evidence="2 3">
    <name type="scientific">Ambrosia artemisiifolia</name>
    <name type="common">Common ragweed</name>
    <dbReference type="NCBI Taxonomy" id="4212"/>
    <lineage>
        <taxon>Eukaryota</taxon>
        <taxon>Viridiplantae</taxon>
        <taxon>Streptophyta</taxon>
        <taxon>Embryophyta</taxon>
        <taxon>Tracheophyta</taxon>
        <taxon>Spermatophyta</taxon>
        <taxon>Magnoliopsida</taxon>
        <taxon>eudicotyledons</taxon>
        <taxon>Gunneridae</taxon>
        <taxon>Pentapetalae</taxon>
        <taxon>asterids</taxon>
        <taxon>campanulids</taxon>
        <taxon>Asterales</taxon>
        <taxon>Asteraceae</taxon>
        <taxon>Asteroideae</taxon>
        <taxon>Heliantheae alliance</taxon>
        <taxon>Heliantheae</taxon>
        <taxon>Ambrosia</taxon>
    </lineage>
</organism>
<dbReference type="Proteomes" id="UP001206925">
    <property type="component" value="Unassembled WGS sequence"/>
</dbReference>
<sequence length="475" mass="53314">MNENGNKSESEIQSDRNKLRSCWELASVLNFLQVFEPIIGSELKIDAEEIEQALILPDRRLRLLHIALLKQHDVIAYINDAVKAKKEISVFRKNNIGEDGKGTSYWLDGNEIIGLRLYKEDEYSSSKSKLEVAVSAAVGTQAIPILNKMFKKKQRELEKKLKEERIMNNFSRSGITRSCRNRNPIRYTFDEYDKVISEAIRDSNKMKTRDEQKGMKKETVAKEQAGEVESTESDKNAGSEDSGKESDENVGSEDSGQESDKSAVSKDSGEESDENAVTKESGEESEENYVSEDSGEESDENVASEASGEELDEIVVSEASGDESDENVVSDASGEESDDNVVPDTSSDESDENEKEKMNLNSSKDRKMKFRDQQRIKKKETVESEEEDGESTGSDLDIKSSKLETKDISKYDDDNKENTRNISKKNTDNGDRLIQQKQHFGTKKRLIQRPNRNTALESAIVPDSEDEVSSGNSDD</sequence>
<dbReference type="AlphaFoldDB" id="A0AAD5BLP7"/>
<reference evidence="2" key="1">
    <citation type="submission" date="2022-06" db="EMBL/GenBank/DDBJ databases">
        <title>Uncovering the hologenomic basis of an extraordinary plant invasion.</title>
        <authorList>
            <person name="Bieker V.C."/>
            <person name="Martin M.D."/>
            <person name="Gilbert T."/>
            <person name="Hodgins K."/>
            <person name="Battlay P."/>
            <person name="Petersen B."/>
            <person name="Wilson J."/>
        </authorList>
    </citation>
    <scope>NUCLEOTIDE SEQUENCE</scope>
    <source>
        <strain evidence="2">AA19_3_7</strain>
        <tissue evidence="2">Leaf</tissue>
    </source>
</reference>
<gene>
    <name evidence="2" type="ORF">M8C21_018147</name>
</gene>
<dbReference type="PANTHER" id="PTHR14296:SF12">
    <property type="entry name" value="DDT DOMAIN-CONTAINING PROTEIN DDR4 ISOFORM X1"/>
    <property type="match status" value="1"/>
</dbReference>
<accession>A0AAD5BLP7</accession>
<proteinExistence type="predicted"/>
<feature type="compositionally biased region" description="Basic and acidic residues" evidence="1">
    <location>
        <begin position="232"/>
        <end position="247"/>
    </location>
</feature>